<gene>
    <name evidence="1" type="ORF">I8748_05645</name>
</gene>
<dbReference type="EMBL" id="JAECZC010000007">
    <property type="protein sequence ID" value="MBH8561667.1"/>
    <property type="molecule type" value="Genomic_DNA"/>
</dbReference>
<dbReference type="Proteomes" id="UP000632766">
    <property type="component" value="Unassembled WGS sequence"/>
</dbReference>
<dbReference type="RefSeq" id="WP_198123672.1">
    <property type="nucleotide sequence ID" value="NZ_JAECZC010000007.1"/>
</dbReference>
<sequence length="104" mass="11902">MDSPENRTSQVLSFYLHRSEDEQEDFILFQLQQRYGLALEGLSKMEKVYLITLLGSNLLTVEAGRLKGFRTEIFAIAGRLVHELLAEEQEKLLAALIDGVIYQK</sequence>
<dbReference type="AlphaFoldDB" id="A0A8J7HL63"/>
<reference evidence="1 2" key="1">
    <citation type="journal article" date="2021" name="Int. J. Syst. Evol. Microbiol.">
        <title>Amazonocrinis nigriterrae gen. nov., sp. nov., Atlanticothrix silvestris gen. nov., sp. nov. and Dendronalium phyllosphericum gen. nov., sp. nov., nostocacean cyanobacteria from Brazilian environments.</title>
        <authorList>
            <person name="Alvarenga D.O."/>
            <person name="Andreote A.P.D."/>
            <person name="Branco L.H.Z."/>
            <person name="Delbaje E."/>
            <person name="Cruz R.B."/>
            <person name="Varani A.M."/>
            <person name="Fiore M.F."/>
        </authorList>
    </citation>
    <scope>NUCLEOTIDE SEQUENCE [LARGE SCALE GENOMIC DNA]</scope>
    <source>
        <strain evidence="1 2">CENA67</strain>
    </source>
</reference>
<organism evidence="1 2">
    <name type="scientific">Amazonocrinis nigriterrae CENA67</name>
    <dbReference type="NCBI Taxonomy" id="2794033"/>
    <lineage>
        <taxon>Bacteria</taxon>
        <taxon>Bacillati</taxon>
        <taxon>Cyanobacteriota</taxon>
        <taxon>Cyanophyceae</taxon>
        <taxon>Nostocales</taxon>
        <taxon>Nostocaceae</taxon>
        <taxon>Amazonocrinis</taxon>
        <taxon>Amazonocrinis nigriterrae</taxon>
    </lineage>
</organism>
<comment type="caution">
    <text evidence="1">The sequence shown here is derived from an EMBL/GenBank/DDBJ whole genome shotgun (WGS) entry which is preliminary data.</text>
</comment>
<accession>A0A8J7HL63</accession>
<proteinExistence type="predicted"/>
<protein>
    <submittedName>
        <fullName evidence="1">Uncharacterized protein</fullName>
    </submittedName>
</protein>
<name>A0A8J7HL63_9NOST</name>
<keyword evidence="2" id="KW-1185">Reference proteome</keyword>
<evidence type="ECO:0000313" key="2">
    <source>
        <dbReference type="Proteomes" id="UP000632766"/>
    </source>
</evidence>
<evidence type="ECO:0000313" key="1">
    <source>
        <dbReference type="EMBL" id="MBH8561667.1"/>
    </source>
</evidence>